<evidence type="ECO:0000259" key="3">
    <source>
        <dbReference type="Pfam" id="PF13511"/>
    </source>
</evidence>
<dbReference type="InterPro" id="IPR025392">
    <property type="entry name" value="DUF4124"/>
</dbReference>
<dbReference type="Pfam" id="PF13511">
    <property type="entry name" value="DUF4124"/>
    <property type="match status" value="1"/>
</dbReference>
<proteinExistence type="predicted"/>
<evidence type="ECO:0000313" key="5">
    <source>
        <dbReference type="Proteomes" id="UP001431217"/>
    </source>
</evidence>
<evidence type="ECO:0000256" key="2">
    <source>
        <dbReference type="SAM" id="SignalP"/>
    </source>
</evidence>
<dbReference type="EMBL" id="JAMBEP010000001">
    <property type="protein sequence ID" value="MCL1634609.1"/>
    <property type="molecule type" value="Genomic_DNA"/>
</dbReference>
<name>A0ABT0MK50_9GAMM</name>
<feature type="chain" id="PRO_5046702380" evidence="2">
    <location>
        <begin position="20"/>
        <end position="131"/>
    </location>
</feature>
<organism evidence="4 5">
    <name type="scientific">Luteimonas galliterrae</name>
    <dbReference type="NCBI Taxonomy" id="2940486"/>
    <lineage>
        <taxon>Bacteria</taxon>
        <taxon>Pseudomonadati</taxon>
        <taxon>Pseudomonadota</taxon>
        <taxon>Gammaproteobacteria</taxon>
        <taxon>Lysobacterales</taxon>
        <taxon>Lysobacteraceae</taxon>
        <taxon>Luteimonas</taxon>
    </lineage>
</organism>
<evidence type="ECO:0000256" key="1">
    <source>
        <dbReference type="SAM" id="MobiDB-lite"/>
    </source>
</evidence>
<dbReference type="Proteomes" id="UP001431217">
    <property type="component" value="Unassembled WGS sequence"/>
</dbReference>
<sequence>MQRLALGMMLALAAGAVSAQSGAAYQWKDANGVTHYSSTPPPSGTYQTRAVNDHGASIAATAAAAAPAEDPQCATARANLKLLQGKGGVQIDSDGDGKPDRPLTEAERGDQAALAEATLKANCGTAASAKP</sequence>
<protein>
    <submittedName>
        <fullName evidence="4">DUF4124 domain-containing protein</fullName>
    </submittedName>
</protein>
<keyword evidence="5" id="KW-1185">Reference proteome</keyword>
<feature type="signal peptide" evidence="2">
    <location>
        <begin position="1"/>
        <end position="19"/>
    </location>
</feature>
<feature type="region of interest" description="Disordered" evidence="1">
    <location>
        <begin position="86"/>
        <end position="111"/>
    </location>
</feature>
<keyword evidence="2" id="KW-0732">Signal</keyword>
<evidence type="ECO:0000313" key="4">
    <source>
        <dbReference type="EMBL" id="MCL1634609.1"/>
    </source>
</evidence>
<reference evidence="4 5" key="1">
    <citation type="submission" date="2022-05" db="EMBL/GenBank/DDBJ databases">
        <title>Luteimonas sp. SX5, whole genome shotgun sequencing project.</title>
        <authorList>
            <person name="Zhao G."/>
            <person name="Shen L."/>
        </authorList>
    </citation>
    <scope>NUCLEOTIDE SEQUENCE [LARGE SCALE GENOMIC DNA]</scope>
    <source>
        <strain evidence="4 5">SX5</strain>
    </source>
</reference>
<dbReference type="RefSeq" id="WP_249473198.1">
    <property type="nucleotide sequence ID" value="NZ_JAMBEP010000001.1"/>
</dbReference>
<feature type="compositionally biased region" description="Basic and acidic residues" evidence="1">
    <location>
        <begin position="95"/>
        <end position="110"/>
    </location>
</feature>
<comment type="caution">
    <text evidence="4">The sequence shown here is derived from an EMBL/GenBank/DDBJ whole genome shotgun (WGS) entry which is preliminary data.</text>
</comment>
<feature type="domain" description="DUF4124" evidence="3">
    <location>
        <begin position="11"/>
        <end position="66"/>
    </location>
</feature>
<gene>
    <name evidence="4" type="ORF">M2650_08195</name>
</gene>
<accession>A0ABT0MK50</accession>